<comment type="caution">
    <text evidence="1">The sequence shown here is derived from an EMBL/GenBank/DDBJ whole genome shotgun (WGS) entry which is preliminary data.</text>
</comment>
<sequence length="133" mass="15652">MDINNKSQNQEVDESLRNVEETFEKLGNRLDLVVQKVEITRHSDKGLLLQIKRNELNEPVKQDYHGSIHYPVTKKIYKGSYIACRPTKKSKFIEEELAILRKLGQSPYILQFYGLSNVDNHEVMIFDWLKMEL</sequence>
<name>A0A8H3WYE9_GIGMA</name>
<dbReference type="InterPro" id="IPR011009">
    <property type="entry name" value="Kinase-like_dom_sf"/>
</dbReference>
<dbReference type="AlphaFoldDB" id="A0A8H3WYE9"/>
<dbReference type="GO" id="GO:0016301">
    <property type="term" value="F:kinase activity"/>
    <property type="evidence" value="ECO:0007669"/>
    <property type="project" value="UniProtKB-KW"/>
</dbReference>
<organism evidence="1 2">
    <name type="scientific">Gigaspora margarita</name>
    <dbReference type="NCBI Taxonomy" id="4874"/>
    <lineage>
        <taxon>Eukaryota</taxon>
        <taxon>Fungi</taxon>
        <taxon>Fungi incertae sedis</taxon>
        <taxon>Mucoromycota</taxon>
        <taxon>Glomeromycotina</taxon>
        <taxon>Glomeromycetes</taxon>
        <taxon>Diversisporales</taxon>
        <taxon>Gigasporaceae</taxon>
        <taxon>Gigaspora</taxon>
    </lineage>
</organism>
<dbReference type="Proteomes" id="UP000439903">
    <property type="component" value="Unassembled WGS sequence"/>
</dbReference>
<protein>
    <submittedName>
        <fullName evidence="1">Kinase-like protein</fullName>
    </submittedName>
</protein>
<keyword evidence="1" id="KW-0808">Transferase</keyword>
<evidence type="ECO:0000313" key="1">
    <source>
        <dbReference type="EMBL" id="KAF0366317.1"/>
    </source>
</evidence>
<keyword evidence="2" id="KW-1185">Reference proteome</keyword>
<dbReference type="EMBL" id="WTPW01002777">
    <property type="protein sequence ID" value="KAF0366317.1"/>
    <property type="molecule type" value="Genomic_DNA"/>
</dbReference>
<reference evidence="1 2" key="1">
    <citation type="journal article" date="2019" name="Environ. Microbiol.">
        <title>At the nexus of three kingdoms: the genome of the mycorrhizal fungus Gigaspora margarita provides insights into plant, endobacterial and fungal interactions.</title>
        <authorList>
            <person name="Venice F."/>
            <person name="Ghignone S."/>
            <person name="Salvioli di Fossalunga A."/>
            <person name="Amselem J."/>
            <person name="Novero M."/>
            <person name="Xianan X."/>
            <person name="Sedzielewska Toro K."/>
            <person name="Morin E."/>
            <person name="Lipzen A."/>
            <person name="Grigoriev I.V."/>
            <person name="Henrissat B."/>
            <person name="Martin F.M."/>
            <person name="Bonfante P."/>
        </authorList>
    </citation>
    <scope>NUCLEOTIDE SEQUENCE [LARGE SCALE GENOMIC DNA]</scope>
    <source>
        <strain evidence="1 2">BEG34</strain>
    </source>
</reference>
<gene>
    <name evidence="1" type="ORF">F8M41_013650</name>
</gene>
<proteinExistence type="predicted"/>
<evidence type="ECO:0000313" key="2">
    <source>
        <dbReference type="Proteomes" id="UP000439903"/>
    </source>
</evidence>
<keyword evidence="1" id="KW-0418">Kinase</keyword>
<accession>A0A8H3WYE9</accession>
<dbReference type="SUPFAM" id="SSF56112">
    <property type="entry name" value="Protein kinase-like (PK-like)"/>
    <property type="match status" value="1"/>
</dbReference>